<evidence type="ECO:0000313" key="2">
    <source>
        <dbReference type="EMBL" id="EAU82938.2"/>
    </source>
</evidence>
<name>A8P4V8_COPC7</name>
<feature type="region of interest" description="Disordered" evidence="1">
    <location>
        <begin position="63"/>
        <end position="110"/>
    </location>
</feature>
<dbReference type="VEuPathDB" id="FungiDB:CC1G_09200"/>
<sequence>MNVNQSNCSSIQDGARIIAGDFVDPESVLMVNGQRVYPTGTTPPVFNSGDDTPLQFVTANDSANVARGPGVDNTAAFSGRQRHGGSTRDQPTTTNSNSPGGTPIYNSAGKVIRIKHG</sequence>
<evidence type="ECO:0000256" key="1">
    <source>
        <dbReference type="SAM" id="MobiDB-lite"/>
    </source>
</evidence>
<dbReference type="KEGG" id="cci:CC1G_09200"/>
<organism evidence="2 3">
    <name type="scientific">Coprinopsis cinerea (strain Okayama-7 / 130 / ATCC MYA-4618 / FGSC 9003)</name>
    <name type="common">Inky cap fungus</name>
    <name type="synonym">Hormographiella aspergillata</name>
    <dbReference type="NCBI Taxonomy" id="240176"/>
    <lineage>
        <taxon>Eukaryota</taxon>
        <taxon>Fungi</taxon>
        <taxon>Dikarya</taxon>
        <taxon>Basidiomycota</taxon>
        <taxon>Agaricomycotina</taxon>
        <taxon>Agaricomycetes</taxon>
        <taxon>Agaricomycetidae</taxon>
        <taxon>Agaricales</taxon>
        <taxon>Agaricineae</taxon>
        <taxon>Psathyrellaceae</taxon>
        <taxon>Coprinopsis</taxon>
    </lineage>
</organism>
<evidence type="ECO:0000313" key="3">
    <source>
        <dbReference type="Proteomes" id="UP000001861"/>
    </source>
</evidence>
<dbReference type="EMBL" id="AACS02000011">
    <property type="protein sequence ID" value="EAU82938.2"/>
    <property type="molecule type" value="Genomic_DNA"/>
</dbReference>
<dbReference type="GeneID" id="6015475"/>
<dbReference type="RefSeq" id="XP_001838823.2">
    <property type="nucleotide sequence ID" value="XM_001838771.2"/>
</dbReference>
<dbReference type="HOGENOM" id="CLU_152674_0_0_1"/>
<accession>A8P4V8</accession>
<dbReference type="AlphaFoldDB" id="A8P4V8"/>
<gene>
    <name evidence="2" type="ORF">CC1G_09200</name>
</gene>
<dbReference type="Proteomes" id="UP000001861">
    <property type="component" value="Unassembled WGS sequence"/>
</dbReference>
<feature type="compositionally biased region" description="Polar residues" evidence="1">
    <location>
        <begin position="87"/>
        <end position="100"/>
    </location>
</feature>
<protein>
    <submittedName>
        <fullName evidence="2">Uncharacterized protein</fullName>
    </submittedName>
</protein>
<dbReference type="InParanoid" id="A8P4V8"/>
<comment type="caution">
    <text evidence="2">The sequence shown here is derived from an EMBL/GenBank/DDBJ whole genome shotgun (WGS) entry which is preliminary data.</text>
</comment>
<proteinExistence type="predicted"/>
<reference evidence="2 3" key="1">
    <citation type="journal article" date="2010" name="Proc. Natl. Acad. Sci. U.S.A.">
        <title>Insights into evolution of multicellular fungi from the assembled chromosomes of the mushroom Coprinopsis cinerea (Coprinus cinereus).</title>
        <authorList>
            <person name="Stajich J.E."/>
            <person name="Wilke S.K."/>
            <person name="Ahren D."/>
            <person name="Au C.H."/>
            <person name="Birren B.W."/>
            <person name="Borodovsky M."/>
            <person name="Burns C."/>
            <person name="Canback B."/>
            <person name="Casselton L.A."/>
            <person name="Cheng C.K."/>
            <person name="Deng J."/>
            <person name="Dietrich F.S."/>
            <person name="Fargo D.C."/>
            <person name="Farman M.L."/>
            <person name="Gathman A.C."/>
            <person name="Goldberg J."/>
            <person name="Guigo R."/>
            <person name="Hoegger P.J."/>
            <person name="Hooker J.B."/>
            <person name="Huggins A."/>
            <person name="James T.Y."/>
            <person name="Kamada T."/>
            <person name="Kilaru S."/>
            <person name="Kodira C."/>
            <person name="Kues U."/>
            <person name="Kupfer D."/>
            <person name="Kwan H.S."/>
            <person name="Lomsadze A."/>
            <person name="Li W."/>
            <person name="Lilly W.W."/>
            <person name="Ma L.J."/>
            <person name="Mackey A.J."/>
            <person name="Manning G."/>
            <person name="Martin F."/>
            <person name="Muraguchi H."/>
            <person name="Natvig D.O."/>
            <person name="Palmerini H."/>
            <person name="Ramesh M.A."/>
            <person name="Rehmeyer C.J."/>
            <person name="Roe B.A."/>
            <person name="Shenoy N."/>
            <person name="Stanke M."/>
            <person name="Ter-Hovhannisyan V."/>
            <person name="Tunlid A."/>
            <person name="Velagapudi R."/>
            <person name="Vision T.J."/>
            <person name="Zeng Q."/>
            <person name="Zolan M.E."/>
            <person name="Pukkila P.J."/>
        </authorList>
    </citation>
    <scope>NUCLEOTIDE SEQUENCE [LARGE SCALE GENOMIC DNA]</scope>
    <source>
        <strain evidence="3">Okayama-7 / 130 / ATCC MYA-4618 / FGSC 9003</strain>
    </source>
</reference>
<keyword evidence="3" id="KW-1185">Reference proteome</keyword>